<dbReference type="PANTHER" id="PTHR47739">
    <property type="entry name" value="TRNA1(VAL) (ADENINE(37)-N6)-METHYLTRANSFERASE"/>
    <property type="match status" value="1"/>
</dbReference>
<dbReference type="EMBL" id="CP116805">
    <property type="protein sequence ID" value="WCL53800.1"/>
    <property type="molecule type" value="Genomic_DNA"/>
</dbReference>
<gene>
    <name evidence="2" type="ORF">PH603_14765</name>
</gene>
<dbReference type="GO" id="GO:0032259">
    <property type="term" value="P:methylation"/>
    <property type="evidence" value="ECO:0007669"/>
    <property type="project" value="UniProtKB-KW"/>
</dbReference>
<dbReference type="GO" id="GO:0008168">
    <property type="term" value="F:methyltransferase activity"/>
    <property type="evidence" value="ECO:0007669"/>
    <property type="project" value="UniProtKB-KW"/>
</dbReference>
<dbReference type="PANTHER" id="PTHR47739:SF1">
    <property type="entry name" value="TRNA1(VAL) (ADENINE(37)-N6)-METHYLTRANSFERASE"/>
    <property type="match status" value="1"/>
</dbReference>
<keyword evidence="3" id="KW-1185">Reference proteome</keyword>
<evidence type="ECO:0000259" key="1">
    <source>
        <dbReference type="Pfam" id="PF13649"/>
    </source>
</evidence>
<protein>
    <submittedName>
        <fullName evidence="2">Methyltransferase domain-containing protein</fullName>
    </submittedName>
</protein>
<dbReference type="InterPro" id="IPR041698">
    <property type="entry name" value="Methyltransf_25"/>
</dbReference>
<dbReference type="AlphaFoldDB" id="A0AAE9XRU5"/>
<keyword evidence="2" id="KW-0489">Methyltransferase</keyword>
<name>A0AAE9XRU5_9PROT</name>
<reference evidence="2" key="1">
    <citation type="submission" date="2023-01" db="EMBL/GenBank/DDBJ databases">
        <title>The genome sequence of Kordiimonadaceae bacterium 6D33.</title>
        <authorList>
            <person name="Liu Y."/>
        </authorList>
    </citation>
    <scope>NUCLEOTIDE SEQUENCE</scope>
    <source>
        <strain evidence="2">6D33</strain>
    </source>
</reference>
<accession>A0AAE9XRU5</accession>
<keyword evidence="2" id="KW-0808">Transferase</keyword>
<sequence>MPDTRPASDDESRPGLDEAGTSFDYLLGGAIRILQPRDGYRVSMDTVMLAATVPAKPGERVIEGGVGTGGASLCLARRVPGVMVEGVELQDEMLAFASRNIELNGLSAQVRVRKGCITDLAGPEGTYDHAMVNPPYLAAGTALRSPGVNKGLANMELTGSLKDWIRFCLHQVKPKGTISIVYRADRMDEVIAHLHRQAGDVTIFPMWPKVGIPAKRVIIQARKGTRGVAHLLPGMVMHGADGLNTPEAESILRQMQPLDLKAFAKGRQSG</sequence>
<evidence type="ECO:0000313" key="2">
    <source>
        <dbReference type="EMBL" id="WCL53800.1"/>
    </source>
</evidence>
<dbReference type="Pfam" id="PF13649">
    <property type="entry name" value="Methyltransf_25"/>
    <property type="match status" value="1"/>
</dbReference>
<proteinExistence type="predicted"/>
<dbReference type="InterPro" id="IPR029063">
    <property type="entry name" value="SAM-dependent_MTases_sf"/>
</dbReference>
<dbReference type="CDD" id="cd02440">
    <property type="entry name" value="AdoMet_MTases"/>
    <property type="match status" value="1"/>
</dbReference>
<dbReference type="Gene3D" id="3.40.50.150">
    <property type="entry name" value="Vaccinia Virus protein VP39"/>
    <property type="match status" value="1"/>
</dbReference>
<organism evidence="2 3">
    <name type="scientific">Gimibacter soli</name>
    <dbReference type="NCBI Taxonomy" id="3024400"/>
    <lineage>
        <taxon>Bacteria</taxon>
        <taxon>Pseudomonadati</taxon>
        <taxon>Pseudomonadota</taxon>
        <taxon>Alphaproteobacteria</taxon>
        <taxon>Kordiimonadales</taxon>
        <taxon>Temperatibacteraceae</taxon>
        <taxon>Gimibacter</taxon>
    </lineage>
</organism>
<dbReference type="RefSeq" id="WP_289503412.1">
    <property type="nucleotide sequence ID" value="NZ_CP116805.1"/>
</dbReference>
<dbReference type="Proteomes" id="UP001217500">
    <property type="component" value="Chromosome"/>
</dbReference>
<dbReference type="KEGG" id="gso:PH603_14765"/>
<dbReference type="InterPro" id="IPR050210">
    <property type="entry name" value="tRNA_Adenine-N(6)_MTase"/>
</dbReference>
<evidence type="ECO:0000313" key="3">
    <source>
        <dbReference type="Proteomes" id="UP001217500"/>
    </source>
</evidence>
<dbReference type="SUPFAM" id="SSF53335">
    <property type="entry name" value="S-adenosyl-L-methionine-dependent methyltransferases"/>
    <property type="match status" value="1"/>
</dbReference>
<feature type="domain" description="Methyltransferase" evidence="1">
    <location>
        <begin position="61"/>
        <end position="132"/>
    </location>
</feature>